<evidence type="ECO:0000259" key="6">
    <source>
        <dbReference type="PROSITE" id="PS50002"/>
    </source>
</evidence>
<dbReference type="SUPFAM" id="SSF81995">
    <property type="entry name" value="beta-sandwich domain of Sec23/24"/>
    <property type="match status" value="1"/>
</dbReference>
<feature type="compositionally biased region" description="Acidic residues" evidence="5">
    <location>
        <begin position="22"/>
        <end position="36"/>
    </location>
</feature>
<dbReference type="PRINTS" id="PR00452">
    <property type="entry name" value="SH3DOMAIN"/>
</dbReference>
<feature type="compositionally biased region" description="Basic and acidic residues" evidence="5">
    <location>
        <begin position="149"/>
        <end position="160"/>
    </location>
</feature>
<feature type="compositionally biased region" description="Basic and acidic residues" evidence="5">
    <location>
        <begin position="1"/>
        <end position="21"/>
    </location>
</feature>
<evidence type="ECO:0000313" key="7">
    <source>
        <dbReference type="EMBL" id="EFA84444.1"/>
    </source>
</evidence>
<dbReference type="STRING" id="670386.D3B269"/>
<evidence type="ECO:0000256" key="4">
    <source>
        <dbReference type="SAM" id="Coils"/>
    </source>
</evidence>
<dbReference type="EMBL" id="ADBJ01000009">
    <property type="protein sequence ID" value="EFA84444.1"/>
    <property type="molecule type" value="Genomic_DNA"/>
</dbReference>
<dbReference type="CDD" id="cd00174">
    <property type="entry name" value="SH3"/>
    <property type="match status" value="1"/>
</dbReference>
<evidence type="ECO:0000256" key="1">
    <source>
        <dbReference type="ARBA" id="ARBA00022443"/>
    </source>
</evidence>
<feature type="region of interest" description="Disordered" evidence="5">
    <location>
        <begin position="120"/>
        <end position="205"/>
    </location>
</feature>
<dbReference type="Pfam" id="PF14604">
    <property type="entry name" value="SH3_9"/>
    <property type="match status" value="1"/>
</dbReference>
<feature type="domain" description="SH3" evidence="6">
    <location>
        <begin position="59"/>
        <end position="118"/>
    </location>
</feature>
<comment type="caution">
    <text evidence="7">The sequence shown here is derived from an EMBL/GenBank/DDBJ whole genome shotgun (WGS) entry which is preliminary data.</text>
</comment>
<dbReference type="InParanoid" id="D3B269"/>
<dbReference type="GeneID" id="31358001"/>
<feature type="compositionally biased region" description="Acidic residues" evidence="5">
    <location>
        <begin position="183"/>
        <end position="194"/>
    </location>
</feature>
<dbReference type="InterPro" id="IPR051627">
    <property type="entry name" value="SLIT-ROBO_RhoGAP"/>
</dbReference>
<feature type="compositionally biased region" description="Basic and acidic residues" evidence="5">
    <location>
        <begin position="423"/>
        <end position="463"/>
    </location>
</feature>
<feature type="coiled-coil region" evidence="4">
    <location>
        <begin position="308"/>
        <end position="356"/>
    </location>
</feature>
<gene>
    <name evidence="7" type="ORF">PPL_02476</name>
</gene>
<evidence type="ECO:0000256" key="5">
    <source>
        <dbReference type="SAM" id="MobiDB-lite"/>
    </source>
</evidence>
<feature type="region of interest" description="Disordered" evidence="5">
    <location>
        <begin position="401"/>
        <end position="471"/>
    </location>
</feature>
<name>D3B269_HETP5</name>
<dbReference type="AlphaFoldDB" id="D3B269"/>
<dbReference type="InterPro" id="IPR036028">
    <property type="entry name" value="SH3-like_dom_sf"/>
</dbReference>
<proteinExistence type="predicted"/>
<reference evidence="7 8" key="1">
    <citation type="journal article" date="2011" name="Genome Res.">
        <title>Phylogeny-wide analysis of social amoeba genomes highlights ancient origins for complex intercellular communication.</title>
        <authorList>
            <person name="Heidel A.J."/>
            <person name="Lawal H.M."/>
            <person name="Felder M."/>
            <person name="Schilde C."/>
            <person name="Helps N.R."/>
            <person name="Tunggal B."/>
            <person name="Rivero F."/>
            <person name="John U."/>
            <person name="Schleicher M."/>
            <person name="Eichinger L."/>
            <person name="Platzer M."/>
            <person name="Noegel A.A."/>
            <person name="Schaap P."/>
            <person name="Gloeckner G."/>
        </authorList>
    </citation>
    <scope>NUCLEOTIDE SEQUENCE [LARGE SCALE GENOMIC DNA]</scope>
    <source>
        <strain evidence="8">ATCC 26659 / Pp 5 / PN500</strain>
    </source>
</reference>
<dbReference type="SUPFAM" id="SSF50044">
    <property type="entry name" value="SH3-domain"/>
    <property type="match status" value="1"/>
</dbReference>
<dbReference type="FunCoup" id="D3B269">
    <property type="interactions" value="805"/>
</dbReference>
<feature type="compositionally biased region" description="Low complexity" evidence="5">
    <location>
        <begin position="136"/>
        <end position="148"/>
    </location>
</feature>
<feature type="compositionally biased region" description="Basic and acidic residues" evidence="5">
    <location>
        <begin position="195"/>
        <end position="205"/>
    </location>
</feature>
<evidence type="ECO:0000313" key="8">
    <source>
        <dbReference type="Proteomes" id="UP000001396"/>
    </source>
</evidence>
<accession>D3B269</accession>
<dbReference type="PANTHER" id="PTHR14166">
    <property type="entry name" value="SLIT-ROBO RHO GTPASE ACTIVATING PROTEIN"/>
    <property type="match status" value="1"/>
</dbReference>
<dbReference type="InterPro" id="IPR001452">
    <property type="entry name" value="SH3_domain"/>
</dbReference>
<feature type="compositionally biased region" description="Low complexity" evidence="5">
    <location>
        <begin position="371"/>
        <end position="385"/>
    </location>
</feature>
<sequence length="471" mass="54119">MEDSDNHYHDSNENEYHHDGGGGDEDEQHEYDDGFEEQEHVDNNYYDDQYYQEYDPNAFEPIWVRAIYDFDATNDTEISFKANDIVCITEDYNDGWWCGDLNGYVGRVPANYFEYLDQDQDQDHSGYGHRAAGGNQQSYDDQQQQQQYDDQHHQQYDQHDNQQQQQHYDTASAGGAQQHHGDDDDDDDNGQQEDDNLRKEKMRQKREAFKKEMKELQDKLKQQQLDKDELGAEINKLEKEKEAVENQIHGMKLLRYMDLEIYKTETDIELDSDVSMQARQTGIGITQDLRAIRTYLASLKSAQLELPKKQFDAKLEELEKRMAANLNNLDVCDNLKKSVQMDLALLQNELELLQINEQVSGLPLPPPPPAAASSSSASPPTYNASTLTPAAATAAGSLPPPPIQVIGGGPPAFLQTPTTVLLSEKDKRKSIKEAKKQEKEQLKEREREEKEKKKEKKKEEDQVWKPSKINK</sequence>
<dbReference type="PROSITE" id="PS50002">
    <property type="entry name" value="SH3"/>
    <property type="match status" value="1"/>
</dbReference>
<organism evidence="7 8">
    <name type="scientific">Heterostelium pallidum (strain ATCC 26659 / Pp 5 / PN500)</name>
    <name type="common">Cellular slime mold</name>
    <name type="synonym">Polysphondylium pallidum</name>
    <dbReference type="NCBI Taxonomy" id="670386"/>
    <lineage>
        <taxon>Eukaryota</taxon>
        <taxon>Amoebozoa</taxon>
        <taxon>Evosea</taxon>
        <taxon>Eumycetozoa</taxon>
        <taxon>Dictyostelia</taxon>
        <taxon>Acytosteliales</taxon>
        <taxon>Acytosteliaceae</taxon>
        <taxon>Heterostelium</taxon>
    </lineage>
</organism>
<dbReference type="SMART" id="SM00326">
    <property type="entry name" value="SH3"/>
    <property type="match status" value="1"/>
</dbReference>
<dbReference type="FunFam" id="2.30.30.40:FF:000423">
    <property type="entry name" value="Protein kinase C and casein kinase substrate in neurons 2"/>
    <property type="match status" value="1"/>
</dbReference>
<evidence type="ECO:0000256" key="2">
    <source>
        <dbReference type="ARBA" id="ARBA00023054"/>
    </source>
</evidence>
<feature type="region of interest" description="Disordered" evidence="5">
    <location>
        <begin position="1"/>
        <end position="38"/>
    </location>
</feature>
<dbReference type="Proteomes" id="UP000001396">
    <property type="component" value="Unassembled WGS sequence"/>
</dbReference>
<keyword evidence="8" id="KW-1185">Reference proteome</keyword>
<dbReference type="Gene3D" id="2.30.30.40">
    <property type="entry name" value="SH3 Domains"/>
    <property type="match status" value="1"/>
</dbReference>
<keyword evidence="1 3" id="KW-0728">SH3 domain</keyword>
<feature type="region of interest" description="Disordered" evidence="5">
    <location>
        <begin position="361"/>
        <end position="385"/>
    </location>
</feature>
<feature type="compositionally biased region" description="Low complexity" evidence="5">
    <location>
        <begin position="161"/>
        <end position="178"/>
    </location>
</feature>
<dbReference type="RefSeq" id="XP_020436558.1">
    <property type="nucleotide sequence ID" value="XM_020573463.1"/>
</dbReference>
<protein>
    <recommendedName>
        <fullName evidence="6">SH3 domain-containing protein</fullName>
    </recommendedName>
</protein>
<keyword evidence="2 4" id="KW-0175">Coiled coil</keyword>
<evidence type="ECO:0000256" key="3">
    <source>
        <dbReference type="PROSITE-ProRule" id="PRU00192"/>
    </source>
</evidence>
<dbReference type="OMA" id="PANYFEY"/>